<dbReference type="AlphaFoldDB" id="A0A229XRS7"/>
<gene>
    <name evidence="1" type="ORF">KXV57_009099</name>
</gene>
<evidence type="ECO:0000313" key="2">
    <source>
        <dbReference type="Proteomes" id="UP000813423"/>
    </source>
</evidence>
<comment type="caution">
    <text evidence="1">The sequence shown here is derived from an EMBL/GenBank/DDBJ whole genome shotgun (WGS) entry which is preliminary data.</text>
</comment>
<name>A0A229XRS7_ASPFM</name>
<proteinExistence type="predicted"/>
<dbReference type="Proteomes" id="UP000813423">
    <property type="component" value="Unassembled WGS sequence"/>
</dbReference>
<evidence type="ECO:0000313" key="1">
    <source>
        <dbReference type="EMBL" id="KAH1899246.1"/>
    </source>
</evidence>
<dbReference type="EMBL" id="JAIBSC010000087">
    <property type="protein sequence ID" value="KAH1899246.1"/>
    <property type="molecule type" value="Genomic_DNA"/>
</dbReference>
<accession>A0A229XRS7</accession>
<protein>
    <submittedName>
        <fullName evidence="1">Uncharacterized protein</fullName>
    </submittedName>
</protein>
<reference evidence="1" key="1">
    <citation type="submission" date="2021-08" db="EMBL/GenBank/DDBJ databases">
        <title>Global Aspergillus fumigatus from environmental and clinical sources.</title>
        <authorList>
            <person name="Barber A."/>
            <person name="Sae-Ong T."/>
        </authorList>
    </citation>
    <scope>NUCLEOTIDE SEQUENCE</scope>
    <source>
        <strain evidence="1">NRZ-2016-071</strain>
    </source>
</reference>
<sequence length="84" mass="9656">MATLASSQEHLVRAHLGGKHYHLNGMLQRQLRVTLLFWIWQGTASFTGEIGTSKQVFIHRQFKEADAAFKDFWDCLETCSTTEK</sequence>
<organism evidence="1 2">
    <name type="scientific">Aspergillus fumigatus</name>
    <name type="common">Neosartorya fumigata</name>
    <dbReference type="NCBI Taxonomy" id="746128"/>
    <lineage>
        <taxon>Eukaryota</taxon>
        <taxon>Fungi</taxon>
        <taxon>Dikarya</taxon>
        <taxon>Ascomycota</taxon>
        <taxon>Pezizomycotina</taxon>
        <taxon>Eurotiomycetes</taxon>
        <taxon>Eurotiomycetidae</taxon>
        <taxon>Eurotiales</taxon>
        <taxon>Aspergillaceae</taxon>
        <taxon>Aspergillus</taxon>
        <taxon>Aspergillus subgen. Fumigati</taxon>
    </lineage>
</organism>
<feature type="non-terminal residue" evidence="1">
    <location>
        <position position="1"/>
    </location>
</feature>